<evidence type="ECO:0000313" key="6">
    <source>
        <dbReference type="EMBL" id="CAF5119658.1"/>
    </source>
</evidence>
<accession>A0A8S3FE87</accession>
<evidence type="ECO:0000256" key="1">
    <source>
        <dbReference type="ARBA" id="ARBA00009648"/>
    </source>
</evidence>
<feature type="domain" description="PPIase FKBP-type" evidence="5">
    <location>
        <begin position="122"/>
        <end position="211"/>
    </location>
</feature>
<protein>
    <recommendedName>
        <fullName evidence="4">peptidylprolyl isomerase</fullName>
        <ecNumber evidence="4">5.2.1.8</ecNumber>
    </recommendedName>
</protein>
<evidence type="ECO:0000313" key="7">
    <source>
        <dbReference type="EMBL" id="CAF5200333.1"/>
    </source>
</evidence>
<dbReference type="Proteomes" id="UP000681720">
    <property type="component" value="Unassembled WGS sequence"/>
</dbReference>
<organism evidence="6 8">
    <name type="scientific">Rotaria magnacalcarata</name>
    <dbReference type="NCBI Taxonomy" id="392030"/>
    <lineage>
        <taxon>Eukaryota</taxon>
        <taxon>Metazoa</taxon>
        <taxon>Spiralia</taxon>
        <taxon>Gnathifera</taxon>
        <taxon>Rotifera</taxon>
        <taxon>Eurotatoria</taxon>
        <taxon>Bdelloidea</taxon>
        <taxon>Philodinida</taxon>
        <taxon>Philodinidae</taxon>
        <taxon>Rotaria</taxon>
    </lineage>
</organism>
<dbReference type="GO" id="GO:0034587">
    <property type="term" value="P:piRNA processing"/>
    <property type="evidence" value="ECO:0007669"/>
    <property type="project" value="TreeGrafter"/>
</dbReference>
<evidence type="ECO:0000259" key="5">
    <source>
        <dbReference type="PROSITE" id="PS50059"/>
    </source>
</evidence>
<keyword evidence="4" id="KW-0413">Isomerase</keyword>
<gene>
    <name evidence="6" type="ORF">BYL167_LOCUS66877</name>
    <name evidence="7" type="ORF">GIL414_LOCUS76359</name>
</gene>
<dbReference type="GO" id="GO:0005737">
    <property type="term" value="C:cytoplasm"/>
    <property type="evidence" value="ECO:0007669"/>
    <property type="project" value="TreeGrafter"/>
</dbReference>
<keyword evidence="4" id="KW-0697">Rotamase</keyword>
<comment type="catalytic activity">
    <reaction evidence="4">
        <text>[protein]-peptidylproline (omega=180) = [protein]-peptidylproline (omega=0)</text>
        <dbReference type="Rhea" id="RHEA:16237"/>
        <dbReference type="Rhea" id="RHEA-COMP:10747"/>
        <dbReference type="Rhea" id="RHEA-COMP:10748"/>
        <dbReference type="ChEBI" id="CHEBI:83833"/>
        <dbReference type="ChEBI" id="CHEBI:83834"/>
        <dbReference type="EC" id="5.2.1.8"/>
    </reaction>
</comment>
<dbReference type="PANTHER" id="PTHR46674:SF1">
    <property type="entry name" value="INACTIVE PEPTIDYL-PROLYL CIS-TRANS ISOMERASE FKBP6"/>
    <property type="match status" value="1"/>
</dbReference>
<evidence type="ECO:0000256" key="4">
    <source>
        <dbReference type="PROSITE-ProRule" id="PRU00277"/>
    </source>
</evidence>
<dbReference type="InterPro" id="IPR046357">
    <property type="entry name" value="PPIase_dom_sf"/>
</dbReference>
<dbReference type="Gene3D" id="3.10.50.40">
    <property type="match status" value="1"/>
</dbReference>
<dbReference type="GO" id="GO:0051879">
    <property type="term" value="F:Hsp90 protein binding"/>
    <property type="evidence" value="ECO:0007669"/>
    <property type="project" value="TreeGrafter"/>
</dbReference>
<dbReference type="Proteomes" id="UP000681967">
    <property type="component" value="Unassembled WGS sequence"/>
</dbReference>
<dbReference type="InterPro" id="IPR042282">
    <property type="entry name" value="FKBP6/shu"/>
</dbReference>
<dbReference type="AlphaFoldDB" id="A0A8S3FE87"/>
<dbReference type="Pfam" id="PF00254">
    <property type="entry name" value="FKBP_C"/>
    <property type="match status" value="1"/>
</dbReference>
<dbReference type="GO" id="GO:0007283">
    <property type="term" value="P:spermatogenesis"/>
    <property type="evidence" value="ECO:0007669"/>
    <property type="project" value="TreeGrafter"/>
</dbReference>
<keyword evidence="2" id="KW-0677">Repeat</keyword>
<proteinExistence type="inferred from homology"/>
<reference evidence="6" key="1">
    <citation type="submission" date="2021-02" db="EMBL/GenBank/DDBJ databases">
        <authorList>
            <person name="Nowell W R."/>
        </authorList>
    </citation>
    <scope>NUCLEOTIDE SEQUENCE</scope>
</reference>
<dbReference type="EMBL" id="CAJOBJ010345151">
    <property type="protein sequence ID" value="CAF5200333.1"/>
    <property type="molecule type" value="Genomic_DNA"/>
</dbReference>
<dbReference type="PROSITE" id="PS50059">
    <property type="entry name" value="FKBP_PPIASE"/>
    <property type="match status" value="1"/>
</dbReference>
<dbReference type="EC" id="5.2.1.8" evidence="4"/>
<dbReference type="GO" id="GO:0003755">
    <property type="term" value="F:peptidyl-prolyl cis-trans isomerase activity"/>
    <property type="evidence" value="ECO:0007669"/>
    <property type="project" value="UniProtKB-KW"/>
</dbReference>
<dbReference type="EMBL" id="CAJOBH010244262">
    <property type="protein sequence ID" value="CAF5119658.1"/>
    <property type="molecule type" value="Genomic_DNA"/>
</dbReference>
<dbReference type="PANTHER" id="PTHR46674">
    <property type="entry name" value="INACTIVE PEPTIDYL-PROLYL CIS-TRANS ISOMERASE FKBP6"/>
    <property type="match status" value="1"/>
</dbReference>
<evidence type="ECO:0000313" key="8">
    <source>
        <dbReference type="Proteomes" id="UP000681967"/>
    </source>
</evidence>
<feature type="non-terminal residue" evidence="6">
    <location>
        <position position="1"/>
    </location>
</feature>
<comment type="similarity">
    <text evidence="1">Belongs to the FKBP6 family.</text>
</comment>
<dbReference type="SUPFAM" id="SSF54534">
    <property type="entry name" value="FKBP-like"/>
    <property type="match status" value="1"/>
</dbReference>
<comment type="caution">
    <text evidence="6">The sequence shown here is derived from an EMBL/GenBank/DDBJ whole genome shotgun (WGS) entry which is preliminary data.</text>
</comment>
<evidence type="ECO:0000256" key="3">
    <source>
        <dbReference type="ARBA" id="ARBA00022803"/>
    </source>
</evidence>
<sequence>METLCSSKGQILELDQNELDPAELARIATQMAMDDVKENQQNDTDQYINNELKTRIPTRDLFSQRLIDNTQDFDDQLGGMQHLIKTNGDDGTPLNGVPSSEAAGGIWKQIIYDGVGETPPLGSTVRIHYNAYFELNDEPYDSTYIRRRPCEFQLGKFNVLPGLDLAVRTMQKRERAKFIMSSDLLYGEHGCPPRIPPKAWSLFIVELISWIDSTIVEKLNKLKISDDEVTDDFNERI</sequence>
<evidence type="ECO:0000256" key="2">
    <source>
        <dbReference type="ARBA" id="ARBA00022737"/>
    </source>
</evidence>
<keyword evidence="3" id="KW-0802">TPR repeat</keyword>
<dbReference type="InterPro" id="IPR001179">
    <property type="entry name" value="PPIase_FKBP_dom"/>
</dbReference>
<name>A0A8S3FE87_9BILA</name>